<dbReference type="Proteomes" id="UP001596113">
    <property type="component" value="Unassembled WGS sequence"/>
</dbReference>
<name>A0ABW0HJJ0_9BACL</name>
<evidence type="ECO:0000313" key="1">
    <source>
        <dbReference type="EMBL" id="MFC5401321.1"/>
    </source>
</evidence>
<dbReference type="PANTHER" id="PTHR39206:SF1">
    <property type="entry name" value="SLL8004 PROTEIN"/>
    <property type="match status" value="1"/>
</dbReference>
<dbReference type="EMBL" id="JBHSMI010000002">
    <property type="protein sequence ID" value="MFC5401321.1"/>
    <property type="molecule type" value="Genomic_DNA"/>
</dbReference>
<gene>
    <name evidence="1" type="ORF">ACFPOF_01095</name>
</gene>
<dbReference type="RefSeq" id="WP_378128766.1">
    <property type="nucleotide sequence ID" value="NZ_JBHSMI010000002.1"/>
</dbReference>
<keyword evidence="2" id="KW-1185">Reference proteome</keyword>
<proteinExistence type="predicted"/>
<evidence type="ECO:0008006" key="3">
    <source>
        <dbReference type="Google" id="ProtNLM"/>
    </source>
</evidence>
<dbReference type="PANTHER" id="PTHR39206">
    <property type="entry name" value="SLL8004 PROTEIN"/>
    <property type="match status" value="1"/>
</dbReference>
<evidence type="ECO:0000313" key="2">
    <source>
        <dbReference type="Proteomes" id="UP001596113"/>
    </source>
</evidence>
<comment type="caution">
    <text evidence="1">The sequence shown here is derived from an EMBL/GenBank/DDBJ whole genome shotgun (WGS) entry which is preliminary data.</text>
</comment>
<accession>A0ABW0HJJ0</accession>
<sequence>MKRIRALIAAKSNFATETTLSGSFALRHMHIAKEQGYRIVLYYIGLEDVQMHIDRVASRVEQGRTFVGDMVNLFKT</sequence>
<dbReference type="InterPro" id="IPR027417">
    <property type="entry name" value="P-loop_NTPase"/>
</dbReference>
<protein>
    <recommendedName>
        <fullName evidence="3">Resolvase/invertase-type recombinase catalytic domain-containing protein</fullName>
    </recommendedName>
</protein>
<organism evidence="1 2">
    <name type="scientific">Cohnella soli</name>
    <dbReference type="NCBI Taxonomy" id="425005"/>
    <lineage>
        <taxon>Bacteria</taxon>
        <taxon>Bacillati</taxon>
        <taxon>Bacillota</taxon>
        <taxon>Bacilli</taxon>
        <taxon>Bacillales</taxon>
        <taxon>Paenibacillaceae</taxon>
        <taxon>Cohnella</taxon>
    </lineage>
</organism>
<dbReference type="Gene3D" id="3.40.50.300">
    <property type="entry name" value="P-loop containing nucleotide triphosphate hydrolases"/>
    <property type="match status" value="1"/>
</dbReference>
<reference evidence="2" key="1">
    <citation type="journal article" date="2019" name="Int. J. Syst. Evol. Microbiol.">
        <title>The Global Catalogue of Microorganisms (GCM) 10K type strain sequencing project: providing services to taxonomists for standard genome sequencing and annotation.</title>
        <authorList>
            <consortium name="The Broad Institute Genomics Platform"/>
            <consortium name="The Broad Institute Genome Sequencing Center for Infectious Disease"/>
            <person name="Wu L."/>
            <person name="Ma J."/>
        </authorList>
    </citation>
    <scope>NUCLEOTIDE SEQUENCE [LARGE SCALE GENOMIC DNA]</scope>
    <source>
        <strain evidence="2">CGMCC 1.18575</strain>
    </source>
</reference>